<dbReference type="Pfam" id="PF00069">
    <property type="entry name" value="Pkinase"/>
    <property type="match status" value="1"/>
</dbReference>
<dbReference type="SMART" id="SM00220">
    <property type="entry name" value="S_TKc"/>
    <property type="match status" value="1"/>
</dbReference>
<name>A0ABP8P0U5_9NOCA</name>
<dbReference type="Pfam" id="PF00931">
    <property type="entry name" value="NB-ARC"/>
    <property type="match status" value="1"/>
</dbReference>
<dbReference type="InterPro" id="IPR008271">
    <property type="entry name" value="Ser/Thr_kinase_AS"/>
</dbReference>
<dbReference type="InterPro" id="IPR058852">
    <property type="entry name" value="HTH_77"/>
</dbReference>
<dbReference type="PANTHER" id="PTHR47691:SF3">
    <property type="entry name" value="HTH-TYPE TRANSCRIPTIONAL REGULATOR RV0890C-RELATED"/>
    <property type="match status" value="1"/>
</dbReference>
<evidence type="ECO:0000313" key="7">
    <source>
        <dbReference type="EMBL" id="GAA4479534.1"/>
    </source>
</evidence>
<dbReference type="Pfam" id="PF00196">
    <property type="entry name" value="GerE"/>
    <property type="match status" value="1"/>
</dbReference>
<dbReference type="InterPro" id="IPR016032">
    <property type="entry name" value="Sig_transdc_resp-reg_C-effctor"/>
</dbReference>
<comment type="caution">
    <text evidence="7">The sequence shown here is derived from an EMBL/GenBank/DDBJ whole genome shotgun (WGS) entry which is preliminary data.</text>
</comment>
<evidence type="ECO:0000313" key="8">
    <source>
        <dbReference type="Proteomes" id="UP001501183"/>
    </source>
</evidence>
<dbReference type="Pfam" id="PF25872">
    <property type="entry name" value="HTH_77"/>
    <property type="match status" value="1"/>
</dbReference>
<sequence length="1090" mass="118201">MRSVTDVDPLVTQRGPAVSVAAELGAAGFTDAEEIGRGGFGVVYRCVQTTLDRTVAVKVLTADLDEQNRERFFREQRAMGRLTGHPNIVNVLQVGTTDNDLPYLVMPYCEQGSLDQRIRDHGPLPVDQTLQLGVRLAGAVESAHRLGILHRDIKPANVLLTDYGEPALTDFGIAHISGGFETAIGAFTATPAFTAPEVLKGDPPSPAADVYGIGATLFCALTGHAAFARRSGEQVVAQFLRITSEPIPNLRELDLPDDVAAAIESAMSIDPNDRRSAAQLGEQLREIQFRHGFPVDEMALRTRARSKRDAREPVRDRSPDTGTSTAGTRGNLPAELTSFINRRSELSDAKELLSTSRLLTLTGMGGVGKTRLALRIATRAQRAFRDGAWLVELGELQDESLLAGVVATTLGIRSYSSEPADVVLADYLESRQLLLVLDNCEHVIDAAAALVAPLLRRCPELRILATSREPLGIGGEAALRVPSLSVPSPDRDLTLGGLPSFDAVTLFAERGAAVLPGFAVTEENMAAVVGICQRLEGLPLPIELAAARLPAMSPDQILQRLTDRFTLLNRGSRIAPSRQQTLRLCIDWSYELCSPDEQQLWGRLSVFAGTFELSAVEQVCGEDVSPGSLLDLVASLVEKSILIREEAAAAGRYRLLETLREYGLEKLEESGEHSRIRLRHRDWYLRLALRAEADFIGPRQLDLINHLRLDQQNLREALDTCTAEPGEAVAGLRLSAALYPFWIATGRVDEGAHWVERVLAVPDLPRGAEWVRAVSLGIILIGLQARADRADSLLEQARAAATEIDDTVTDVLVLYAAGNRAMYRDVSESARYLDRALELCPPDETLLVVITLVGAELAHGLAGHIERAAECLDEILRITEARGEIVFRALSLRNQGVAVWTTDRPRAALLTRQALTLLRTAGDSFGSAPGLECLAWIAAADGDAARCAVLFGAAQAMRQAGRMPQMALPTMRAHHAEVEGRVRRTLGAKAFDTAYQKGLSMSFRKAISYALAEATEATPPGPAKTAEVALTRRERQVAALVAEGLTNGGIAEKLVISRRTAEGHVERILTKLGFTSRAQIAAWVVEQKQH</sequence>
<evidence type="ECO:0000256" key="2">
    <source>
        <dbReference type="ARBA" id="ARBA00022840"/>
    </source>
</evidence>
<reference evidence="8" key="1">
    <citation type="journal article" date="2019" name="Int. J. Syst. Evol. Microbiol.">
        <title>The Global Catalogue of Microorganisms (GCM) 10K type strain sequencing project: providing services to taxonomists for standard genome sequencing and annotation.</title>
        <authorList>
            <consortium name="The Broad Institute Genomics Platform"/>
            <consortium name="The Broad Institute Genome Sequencing Center for Infectious Disease"/>
            <person name="Wu L."/>
            <person name="Ma J."/>
        </authorList>
    </citation>
    <scope>NUCLEOTIDE SEQUENCE [LARGE SCALE GENOMIC DNA]</scope>
    <source>
        <strain evidence="8">JCM 32206</strain>
    </source>
</reference>
<dbReference type="EMBL" id="BAABFB010000040">
    <property type="protein sequence ID" value="GAA4479534.1"/>
    <property type="molecule type" value="Genomic_DNA"/>
</dbReference>
<evidence type="ECO:0008006" key="9">
    <source>
        <dbReference type="Google" id="ProtNLM"/>
    </source>
</evidence>
<dbReference type="PROSITE" id="PS50043">
    <property type="entry name" value="HTH_LUXR_2"/>
    <property type="match status" value="1"/>
</dbReference>
<dbReference type="PRINTS" id="PR00038">
    <property type="entry name" value="HTHLUXR"/>
</dbReference>
<dbReference type="CDD" id="cd14014">
    <property type="entry name" value="STKc_PknB_like"/>
    <property type="match status" value="1"/>
</dbReference>
<dbReference type="PROSITE" id="PS00108">
    <property type="entry name" value="PROTEIN_KINASE_ST"/>
    <property type="match status" value="1"/>
</dbReference>
<dbReference type="PROSITE" id="PS50011">
    <property type="entry name" value="PROTEIN_KINASE_DOM"/>
    <property type="match status" value="1"/>
</dbReference>
<accession>A0ABP8P0U5</accession>
<gene>
    <name evidence="7" type="ORF">GCM10023094_24840</name>
</gene>
<evidence type="ECO:0000259" key="6">
    <source>
        <dbReference type="PROSITE" id="PS50043"/>
    </source>
</evidence>
<dbReference type="Proteomes" id="UP001501183">
    <property type="component" value="Unassembled WGS sequence"/>
</dbReference>
<dbReference type="SUPFAM" id="SSF52540">
    <property type="entry name" value="P-loop containing nucleoside triphosphate hydrolases"/>
    <property type="match status" value="1"/>
</dbReference>
<feature type="binding site" evidence="3">
    <location>
        <position position="58"/>
    </location>
    <ligand>
        <name>ATP</name>
        <dbReference type="ChEBI" id="CHEBI:30616"/>
    </ligand>
</feature>
<feature type="compositionally biased region" description="Basic and acidic residues" evidence="4">
    <location>
        <begin position="307"/>
        <end position="319"/>
    </location>
</feature>
<dbReference type="InterPro" id="IPR000792">
    <property type="entry name" value="Tscrpt_reg_LuxR_C"/>
</dbReference>
<keyword evidence="8" id="KW-1185">Reference proteome</keyword>
<evidence type="ECO:0000259" key="5">
    <source>
        <dbReference type="PROSITE" id="PS50011"/>
    </source>
</evidence>
<evidence type="ECO:0000256" key="3">
    <source>
        <dbReference type="PROSITE-ProRule" id="PRU10141"/>
    </source>
</evidence>
<dbReference type="PRINTS" id="PR00364">
    <property type="entry name" value="DISEASERSIST"/>
</dbReference>
<dbReference type="InterPro" id="IPR000719">
    <property type="entry name" value="Prot_kinase_dom"/>
</dbReference>
<dbReference type="PROSITE" id="PS00107">
    <property type="entry name" value="PROTEIN_KINASE_ATP"/>
    <property type="match status" value="1"/>
</dbReference>
<dbReference type="Gene3D" id="1.10.510.10">
    <property type="entry name" value="Transferase(Phosphotransferase) domain 1"/>
    <property type="match status" value="1"/>
</dbReference>
<protein>
    <recommendedName>
        <fullName evidence="9">Non-specific serine/threonine protein kinase</fullName>
    </recommendedName>
</protein>
<dbReference type="InterPro" id="IPR011009">
    <property type="entry name" value="Kinase-like_dom_sf"/>
</dbReference>
<dbReference type="InterPro" id="IPR036388">
    <property type="entry name" value="WH-like_DNA-bd_sf"/>
</dbReference>
<keyword evidence="2 3" id="KW-0067">ATP-binding</keyword>
<dbReference type="Gene3D" id="3.40.50.300">
    <property type="entry name" value="P-loop containing nucleotide triphosphate hydrolases"/>
    <property type="match status" value="1"/>
</dbReference>
<dbReference type="InterPro" id="IPR017441">
    <property type="entry name" value="Protein_kinase_ATP_BS"/>
</dbReference>
<dbReference type="SUPFAM" id="SSF56112">
    <property type="entry name" value="Protein kinase-like (PK-like)"/>
    <property type="match status" value="1"/>
</dbReference>
<dbReference type="InterPro" id="IPR002182">
    <property type="entry name" value="NB-ARC"/>
</dbReference>
<dbReference type="SMART" id="SM00421">
    <property type="entry name" value="HTH_LUXR"/>
    <property type="match status" value="1"/>
</dbReference>
<dbReference type="InterPro" id="IPR027417">
    <property type="entry name" value="P-loop_NTPase"/>
</dbReference>
<feature type="region of interest" description="Disordered" evidence="4">
    <location>
        <begin position="300"/>
        <end position="331"/>
    </location>
</feature>
<proteinExistence type="predicted"/>
<dbReference type="SUPFAM" id="SSF46894">
    <property type="entry name" value="C-terminal effector domain of the bipartite response regulators"/>
    <property type="match status" value="1"/>
</dbReference>
<dbReference type="PANTHER" id="PTHR47691">
    <property type="entry name" value="REGULATOR-RELATED"/>
    <property type="match status" value="1"/>
</dbReference>
<keyword evidence="1 3" id="KW-0547">Nucleotide-binding</keyword>
<organism evidence="7 8">
    <name type="scientific">Rhodococcus olei</name>
    <dbReference type="NCBI Taxonomy" id="2161675"/>
    <lineage>
        <taxon>Bacteria</taxon>
        <taxon>Bacillati</taxon>
        <taxon>Actinomycetota</taxon>
        <taxon>Actinomycetes</taxon>
        <taxon>Mycobacteriales</taxon>
        <taxon>Nocardiaceae</taxon>
        <taxon>Rhodococcus</taxon>
    </lineage>
</organism>
<feature type="domain" description="HTH luxR-type" evidence="6">
    <location>
        <begin position="1023"/>
        <end position="1088"/>
    </location>
</feature>
<evidence type="ECO:0000256" key="4">
    <source>
        <dbReference type="SAM" id="MobiDB-lite"/>
    </source>
</evidence>
<feature type="domain" description="Protein kinase" evidence="5">
    <location>
        <begin position="29"/>
        <end position="294"/>
    </location>
</feature>
<dbReference type="CDD" id="cd06170">
    <property type="entry name" value="LuxR_C_like"/>
    <property type="match status" value="1"/>
</dbReference>
<evidence type="ECO:0000256" key="1">
    <source>
        <dbReference type="ARBA" id="ARBA00022741"/>
    </source>
</evidence>
<dbReference type="Gene3D" id="1.10.10.10">
    <property type="entry name" value="Winged helix-like DNA-binding domain superfamily/Winged helix DNA-binding domain"/>
    <property type="match status" value="1"/>
</dbReference>